<dbReference type="SUPFAM" id="SSF69304">
    <property type="entry name" value="Tricorn protease N-terminal domain"/>
    <property type="match status" value="1"/>
</dbReference>
<evidence type="ECO:0000313" key="4">
    <source>
        <dbReference type="EMBL" id="MPY61930.1"/>
    </source>
</evidence>
<dbReference type="OrthoDB" id="9762169at2"/>
<dbReference type="SUPFAM" id="SSF50998">
    <property type="entry name" value="Quinoprotein alcohol dehydrogenase-like"/>
    <property type="match status" value="1"/>
</dbReference>
<keyword evidence="2" id="KW-0812">Transmembrane</keyword>
<reference evidence="4 5" key="1">
    <citation type="submission" date="2019-07" db="EMBL/GenBank/DDBJ databases">
        <title>New species of Amycolatopsis and Streptomyces.</title>
        <authorList>
            <person name="Duangmal K."/>
            <person name="Teo W.F.A."/>
            <person name="Lipun K."/>
        </authorList>
    </citation>
    <scope>NUCLEOTIDE SEQUENCE [LARGE SCALE GENOMIC DNA]</scope>
    <source>
        <strain evidence="4 5">NBRC 106415</strain>
    </source>
</reference>
<protein>
    <submittedName>
        <fullName evidence="4">PQQ-binding-like beta-propeller repeat protein</fullName>
    </submittedName>
</protein>
<keyword evidence="2" id="KW-0472">Membrane</keyword>
<dbReference type="InterPro" id="IPR002372">
    <property type="entry name" value="PQQ_rpt_dom"/>
</dbReference>
<dbReference type="AlphaFoldDB" id="A0A5N8XR93"/>
<dbReference type="Proteomes" id="UP000400924">
    <property type="component" value="Unassembled WGS sequence"/>
</dbReference>
<feature type="domain" description="Pyrrolo-quinoline quinone repeat" evidence="3">
    <location>
        <begin position="310"/>
        <end position="419"/>
    </location>
</feature>
<dbReference type="Pfam" id="PF13360">
    <property type="entry name" value="PQQ_2"/>
    <property type="match status" value="2"/>
</dbReference>
<comment type="caution">
    <text evidence="4">The sequence shown here is derived from an EMBL/GenBank/DDBJ whole genome shotgun (WGS) entry which is preliminary data.</text>
</comment>
<dbReference type="PANTHER" id="PTHR34512">
    <property type="entry name" value="CELL SURFACE PROTEIN"/>
    <property type="match status" value="1"/>
</dbReference>
<dbReference type="Gene3D" id="2.40.10.480">
    <property type="match status" value="1"/>
</dbReference>
<dbReference type="InterPro" id="IPR018391">
    <property type="entry name" value="PQQ_b-propeller_rpt"/>
</dbReference>
<gene>
    <name evidence="4" type="ORF">FNH08_33740</name>
</gene>
<evidence type="ECO:0000256" key="1">
    <source>
        <dbReference type="SAM" id="MobiDB-lite"/>
    </source>
</evidence>
<evidence type="ECO:0000313" key="5">
    <source>
        <dbReference type="Proteomes" id="UP000400924"/>
    </source>
</evidence>
<keyword evidence="5" id="KW-1185">Reference proteome</keyword>
<dbReference type="Gene3D" id="2.130.10.10">
    <property type="entry name" value="YVTN repeat-like/Quinoprotein amine dehydrogenase"/>
    <property type="match status" value="1"/>
</dbReference>
<dbReference type="EMBL" id="VJZC01000353">
    <property type="protein sequence ID" value="MPY61930.1"/>
    <property type="molecule type" value="Genomic_DNA"/>
</dbReference>
<dbReference type="PANTHER" id="PTHR34512:SF30">
    <property type="entry name" value="OUTER MEMBRANE PROTEIN ASSEMBLY FACTOR BAMB"/>
    <property type="match status" value="1"/>
</dbReference>
<organism evidence="4 5">
    <name type="scientific">Streptomyces spongiae</name>
    <dbReference type="NCBI Taxonomy" id="565072"/>
    <lineage>
        <taxon>Bacteria</taxon>
        <taxon>Bacillati</taxon>
        <taxon>Actinomycetota</taxon>
        <taxon>Actinomycetes</taxon>
        <taxon>Kitasatosporales</taxon>
        <taxon>Streptomycetaceae</taxon>
        <taxon>Streptomyces</taxon>
    </lineage>
</organism>
<keyword evidence="2" id="KW-1133">Transmembrane helix</keyword>
<proteinExistence type="predicted"/>
<feature type="region of interest" description="Disordered" evidence="1">
    <location>
        <begin position="287"/>
        <end position="306"/>
    </location>
</feature>
<feature type="region of interest" description="Disordered" evidence="1">
    <location>
        <begin position="48"/>
        <end position="72"/>
    </location>
</feature>
<evidence type="ECO:0000256" key="2">
    <source>
        <dbReference type="SAM" id="Phobius"/>
    </source>
</evidence>
<feature type="transmembrane region" description="Helical" evidence="2">
    <location>
        <begin position="21"/>
        <end position="41"/>
    </location>
</feature>
<accession>A0A5N8XR93</accession>
<feature type="compositionally biased region" description="Low complexity" evidence="1">
    <location>
        <begin position="54"/>
        <end position="70"/>
    </location>
</feature>
<name>A0A5N8XR93_9ACTN</name>
<dbReference type="InterPro" id="IPR015943">
    <property type="entry name" value="WD40/YVTN_repeat-like_dom_sf"/>
</dbReference>
<dbReference type="SMART" id="SM00564">
    <property type="entry name" value="PQQ"/>
    <property type="match status" value="4"/>
</dbReference>
<sequence>MPATTAATRSGGRRPRRRTRTALIAAAATLAVTATGMYVAYQLSNGLNDKDTSTSDTSDTSATPTPALPTGWQPWQANLTQPVKDSPVTNVDTVESGCVTGGSASALYCAGTGFTVARVAAATGDVEWRFGSTSQAAERPLGVRDGLVYVHVQPNEDSVYSTQQLVAVDTDTGKRSWTTTVDAGYPAALFNGGLLAMSNEGTEFVAVDAKTGKDLWRTPAKSSAGTACAPAVLGGAPYGICVNADDPFKGDAALLRLDPAKGTARELGGLPLTAEPLGAVGGQPLFAERQSTDTESDDGRDEPYKNLLRVNPTTGTVTRLPLKGTPRGTPTVVGGAVYFVRPDGTVIAVSASKGTQLWKQSTQIENLSAPVLSKKYDDLYFVNRYGRLLALDRESGTEQWNTDKLNDPGSSAEARLPSVTLAKDAVVGVAGDMAFSVRPDAPEARPSAPATAS</sequence>
<dbReference type="InterPro" id="IPR011047">
    <property type="entry name" value="Quinoprotein_ADH-like_sf"/>
</dbReference>
<evidence type="ECO:0000259" key="3">
    <source>
        <dbReference type="Pfam" id="PF13360"/>
    </source>
</evidence>
<feature type="domain" description="Pyrrolo-quinoline quinone repeat" evidence="3">
    <location>
        <begin position="69"/>
        <end position="220"/>
    </location>
</feature>